<accession>A0ABY5GWH4</accession>
<evidence type="ECO:0000256" key="1">
    <source>
        <dbReference type="SAM" id="SignalP"/>
    </source>
</evidence>
<keyword evidence="4" id="KW-1185">Reference proteome</keyword>
<dbReference type="InterPro" id="IPR016087">
    <property type="entry name" value="Chalcone_isomerase"/>
</dbReference>
<gene>
    <name evidence="3" type="ORF">KDX31_04790</name>
</gene>
<dbReference type="Proteomes" id="UP001059950">
    <property type="component" value="Chromosome"/>
</dbReference>
<sequence length="171" mass="19888">MRINRLLIILVLAMAGLTPALAKPLPQEMKLIGEAELKVLWFRVYNARLESPQGDFISASMPLLLTLEYQRDISKQELLEETRKQWQRAGIEPYDQTAWLASLTELWPDIRRNDSLGFYQDADGDGHFYYNQRYLGSIRNSRFSRAFLDIWLSENSDFPQLTQQLTGRSSE</sequence>
<reference evidence="3" key="1">
    <citation type="submission" date="2021-04" db="EMBL/GenBank/DDBJ databases">
        <title>Oceanospirillales bacteria with DddD are important DMSP degraders in coastal seawater.</title>
        <authorList>
            <person name="Liu J."/>
        </authorList>
    </citation>
    <scope>NUCLEOTIDE SEQUENCE</scope>
    <source>
        <strain evidence="3">GY6</strain>
    </source>
</reference>
<feature type="signal peptide" evidence="1">
    <location>
        <begin position="1"/>
        <end position="22"/>
    </location>
</feature>
<feature type="chain" id="PRO_5045661345" description="Chalcone isomerase domain-containing protein" evidence="1">
    <location>
        <begin position="23"/>
        <end position="171"/>
    </location>
</feature>
<dbReference type="Pfam" id="PF16036">
    <property type="entry name" value="Chalcone_3"/>
    <property type="match status" value="1"/>
</dbReference>
<evidence type="ECO:0000259" key="2">
    <source>
        <dbReference type="Pfam" id="PF16036"/>
    </source>
</evidence>
<proteinExistence type="predicted"/>
<evidence type="ECO:0000313" key="4">
    <source>
        <dbReference type="Proteomes" id="UP001059950"/>
    </source>
</evidence>
<name>A0ABY5GWH4_9GAMM</name>
<protein>
    <recommendedName>
        <fullName evidence="2">Chalcone isomerase domain-containing protein</fullName>
    </recommendedName>
</protein>
<keyword evidence="1" id="KW-0732">Signal</keyword>
<feature type="domain" description="Chalcone isomerase" evidence="2">
    <location>
        <begin position="35"/>
        <end position="156"/>
    </location>
</feature>
<organism evidence="3 4">
    <name type="scientific">Amphritea atlantica</name>
    <dbReference type="NCBI Taxonomy" id="355243"/>
    <lineage>
        <taxon>Bacteria</taxon>
        <taxon>Pseudomonadati</taxon>
        <taxon>Pseudomonadota</taxon>
        <taxon>Gammaproteobacteria</taxon>
        <taxon>Oceanospirillales</taxon>
        <taxon>Oceanospirillaceae</taxon>
        <taxon>Amphritea</taxon>
    </lineage>
</organism>
<evidence type="ECO:0000313" key="3">
    <source>
        <dbReference type="EMBL" id="UTW04332.1"/>
    </source>
</evidence>
<dbReference type="EMBL" id="CP073344">
    <property type="protein sequence ID" value="UTW04332.1"/>
    <property type="molecule type" value="Genomic_DNA"/>
</dbReference>